<gene>
    <name evidence="1" type="ORF">HID58_018723</name>
</gene>
<evidence type="ECO:0000313" key="2">
    <source>
        <dbReference type="Proteomes" id="UP000824890"/>
    </source>
</evidence>
<proteinExistence type="predicted"/>
<sequence>MFDSSYEFLLFVPGSDCIASKEKTQLVLSDCFMTSLLWLIETHIQELEEELKFLKNHSQPNIFVSNKSFLYSLFELLDGEGNQEETLAAISEEAGALATADGNQELKLKCHINYCSSGLL</sequence>
<keyword evidence="2" id="KW-1185">Reference proteome</keyword>
<dbReference type="Proteomes" id="UP000824890">
    <property type="component" value="Unassembled WGS sequence"/>
</dbReference>
<evidence type="ECO:0000313" key="1">
    <source>
        <dbReference type="EMBL" id="KAH0926467.1"/>
    </source>
</evidence>
<reference evidence="1 2" key="1">
    <citation type="submission" date="2021-05" db="EMBL/GenBank/DDBJ databases">
        <title>Genome Assembly of Synthetic Allotetraploid Brassica napus Reveals Homoeologous Exchanges between Subgenomes.</title>
        <authorList>
            <person name="Davis J.T."/>
        </authorList>
    </citation>
    <scope>NUCLEOTIDE SEQUENCE [LARGE SCALE GENOMIC DNA]</scope>
    <source>
        <strain evidence="2">cv. Da-Ae</strain>
        <tissue evidence="1">Seedling</tissue>
    </source>
</reference>
<organism evidence="1 2">
    <name type="scientific">Brassica napus</name>
    <name type="common">Rape</name>
    <dbReference type="NCBI Taxonomy" id="3708"/>
    <lineage>
        <taxon>Eukaryota</taxon>
        <taxon>Viridiplantae</taxon>
        <taxon>Streptophyta</taxon>
        <taxon>Embryophyta</taxon>
        <taxon>Tracheophyta</taxon>
        <taxon>Spermatophyta</taxon>
        <taxon>Magnoliopsida</taxon>
        <taxon>eudicotyledons</taxon>
        <taxon>Gunneridae</taxon>
        <taxon>Pentapetalae</taxon>
        <taxon>rosids</taxon>
        <taxon>malvids</taxon>
        <taxon>Brassicales</taxon>
        <taxon>Brassicaceae</taxon>
        <taxon>Brassiceae</taxon>
        <taxon>Brassica</taxon>
    </lineage>
</organism>
<comment type="caution">
    <text evidence="1">The sequence shown here is derived from an EMBL/GenBank/DDBJ whole genome shotgun (WGS) entry which is preliminary data.</text>
</comment>
<dbReference type="EMBL" id="JAGKQM010000005">
    <property type="protein sequence ID" value="KAH0926467.1"/>
    <property type="molecule type" value="Genomic_DNA"/>
</dbReference>
<protein>
    <submittedName>
        <fullName evidence="1">Uncharacterized protein</fullName>
    </submittedName>
</protein>
<accession>A0ABQ8DBW4</accession>
<name>A0ABQ8DBW4_BRANA</name>